<feature type="transmembrane region" description="Helical" evidence="3">
    <location>
        <begin position="20"/>
        <end position="37"/>
    </location>
</feature>
<dbReference type="GO" id="GO:0006879">
    <property type="term" value="P:intracellular iron ion homeostasis"/>
    <property type="evidence" value="ECO:0007669"/>
    <property type="project" value="TreeGrafter"/>
</dbReference>
<evidence type="ECO:0000313" key="5">
    <source>
        <dbReference type="EMBL" id="CRL22212.1"/>
    </source>
</evidence>
<dbReference type="PANTHER" id="PTHR32361:SF26">
    <property type="entry name" value="FAD-BINDING 8 DOMAIN-CONTAINING PROTEIN-RELATED"/>
    <property type="match status" value="1"/>
</dbReference>
<name>A0A0G4P7D6_PENC3</name>
<feature type="domain" description="Ferric reductase NAD binding" evidence="4">
    <location>
        <begin position="364"/>
        <end position="448"/>
    </location>
</feature>
<sequence length="493" mass="56011">MFFGGGFHRSDPMWITDPSTLYAIIIGGLLLLLFLWTNTSRAFKFVRTSPAAPTQWVAVIILKYLIYPPIVRRKSRAWLLLQLIYWPGNIVSMFIQTHSLTDIRIRSGYMAIINLFPLLMSDRLNFLADTLGLSIQAFTTIHSTLGIMSTLQGVLHISVAIHQAGWHLKRNLQIYGLLAFSGIALAVITHLLRRFAIEILSKVHKIAAVLVGITVLCHLIQSRNFPQLGVLISGVVLSLLFILRWVLLLIRNIKYGKVASRAVIVRMKHANAIRVVIPINRPFQVQPGMSVYIWMPGVSLRSALQTYSFPISWWNNDTNGNATSITLLVRKERGFAERLMSHPRSEFLTWLDGPYGRLDGLVGYSRVLFIGTGIGISPLLSYIRLAVENNINNRTHCDIFIVWEVDHKSNLDWIYDWMDELLRKDNGAYKLRFALHIPSARHAQDTHEMWNSKHGRIFRLYSAVNAKDAIPNDFFKDKRKGLIAENGGQVHGV</sequence>
<feature type="transmembrane region" description="Helical" evidence="3">
    <location>
        <begin position="203"/>
        <end position="221"/>
    </location>
</feature>
<feature type="transmembrane region" description="Helical" evidence="3">
    <location>
        <begin position="172"/>
        <end position="191"/>
    </location>
</feature>
<dbReference type="Pfam" id="PF08030">
    <property type="entry name" value="NAD_binding_6"/>
    <property type="match status" value="1"/>
</dbReference>
<keyword evidence="6" id="KW-1185">Reference proteome</keyword>
<dbReference type="GO" id="GO:0005886">
    <property type="term" value="C:plasma membrane"/>
    <property type="evidence" value="ECO:0007669"/>
    <property type="project" value="TreeGrafter"/>
</dbReference>
<dbReference type="InterPro" id="IPR039261">
    <property type="entry name" value="FNR_nucleotide-bd"/>
</dbReference>
<dbReference type="STRING" id="1429867.A0A0G4P7D6"/>
<evidence type="ECO:0000256" key="2">
    <source>
        <dbReference type="ARBA" id="ARBA00023002"/>
    </source>
</evidence>
<dbReference type="PANTHER" id="PTHR32361">
    <property type="entry name" value="FERRIC/CUPRIC REDUCTASE TRANSMEMBRANE COMPONENT"/>
    <property type="match status" value="1"/>
</dbReference>
<evidence type="ECO:0000256" key="3">
    <source>
        <dbReference type="SAM" id="Phobius"/>
    </source>
</evidence>
<keyword evidence="3" id="KW-1133">Transmembrane helix</keyword>
<evidence type="ECO:0000259" key="4">
    <source>
        <dbReference type="Pfam" id="PF08030"/>
    </source>
</evidence>
<dbReference type="Gene3D" id="3.40.50.80">
    <property type="entry name" value="Nucleotide-binding domain of ferredoxin-NADP reductase (FNR) module"/>
    <property type="match status" value="1"/>
</dbReference>
<organism evidence="5 6">
    <name type="scientific">Penicillium camemberti (strain FM 013)</name>
    <dbReference type="NCBI Taxonomy" id="1429867"/>
    <lineage>
        <taxon>Eukaryota</taxon>
        <taxon>Fungi</taxon>
        <taxon>Dikarya</taxon>
        <taxon>Ascomycota</taxon>
        <taxon>Pezizomycotina</taxon>
        <taxon>Eurotiomycetes</taxon>
        <taxon>Eurotiomycetidae</taxon>
        <taxon>Eurotiales</taxon>
        <taxon>Aspergillaceae</taxon>
        <taxon>Penicillium</taxon>
    </lineage>
</organism>
<dbReference type="EMBL" id="HG793140">
    <property type="protein sequence ID" value="CRL22212.1"/>
    <property type="molecule type" value="Genomic_DNA"/>
</dbReference>
<dbReference type="SUPFAM" id="SSF52343">
    <property type="entry name" value="Ferredoxin reductase-like, C-terminal NADP-linked domain"/>
    <property type="match status" value="1"/>
</dbReference>
<protein>
    <submittedName>
        <fullName evidence="5">Ferric reductase, NAD binding</fullName>
    </submittedName>
</protein>
<keyword evidence="2" id="KW-0560">Oxidoreductase</keyword>
<dbReference type="InterPro" id="IPR013121">
    <property type="entry name" value="Fe_red_NAD-bd_6"/>
</dbReference>
<keyword evidence="3" id="KW-0472">Membrane</keyword>
<feature type="transmembrane region" description="Helical" evidence="3">
    <location>
        <begin position="77"/>
        <end position="95"/>
    </location>
</feature>
<keyword evidence="3" id="KW-0812">Transmembrane</keyword>
<gene>
    <name evidence="5" type="ORF">PCAMFM013_S007g000193</name>
</gene>
<evidence type="ECO:0000256" key="1">
    <source>
        <dbReference type="ARBA" id="ARBA00022448"/>
    </source>
</evidence>
<dbReference type="CDD" id="cd06186">
    <property type="entry name" value="NOX_Duox_like_FAD_NADP"/>
    <property type="match status" value="1"/>
</dbReference>
<evidence type="ECO:0000313" key="6">
    <source>
        <dbReference type="Proteomes" id="UP000053732"/>
    </source>
</evidence>
<reference evidence="5 6" key="1">
    <citation type="journal article" date="2014" name="Nat. Commun.">
        <title>Multiple recent horizontal transfers of a large genomic region in cheese making fungi.</title>
        <authorList>
            <person name="Cheeseman K."/>
            <person name="Ropars J."/>
            <person name="Renault P."/>
            <person name="Dupont J."/>
            <person name="Gouzy J."/>
            <person name="Branca A."/>
            <person name="Abraham A.L."/>
            <person name="Ceppi M."/>
            <person name="Conseiller E."/>
            <person name="Debuchy R."/>
            <person name="Malagnac F."/>
            <person name="Goarin A."/>
            <person name="Silar P."/>
            <person name="Lacoste S."/>
            <person name="Sallet E."/>
            <person name="Bensimon A."/>
            <person name="Giraud T."/>
            <person name="Brygoo Y."/>
        </authorList>
    </citation>
    <scope>NUCLEOTIDE SEQUENCE [LARGE SCALE GENOMIC DNA]</scope>
    <source>
        <strain evidence="6">FM 013</strain>
    </source>
</reference>
<keyword evidence="1" id="KW-0813">Transport</keyword>
<dbReference type="AlphaFoldDB" id="A0A0G4P7D6"/>
<dbReference type="Proteomes" id="UP000053732">
    <property type="component" value="Unassembled WGS sequence"/>
</dbReference>
<feature type="transmembrane region" description="Helical" evidence="3">
    <location>
        <begin position="227"/>
        <end position="247"/>
    </location>
</feature>
<dbReference type="InterPro" id="IPR051410">
    <property type="entry name" value="Ferric/Cupric_Reductase"/>
</dbReference>
<proteinExistence type="predicted"/>
<dbReference type="GO" id="GO:0006826">
    <property type="term" value="P:iron ion transport"/>
    <property type="evidence" value="ECO:0007669"/>
    <property type="project" value="TreeGrafter"/>
</dbReference>
<dbReference type="GO" id="GO:0000293">
    <property type="term" value="F:ferric-chelate reductase activity"/>
    <property type="evidence" value="ECO:0007669"/>
    <property type="project" value="TreeGrafter"/>
</dbReference>
<accession>A0A0G4P7D6</accession>
<dbReference type="GO" id="GO:0015677">
    <property type="term" value="P:copper ion import"/>
    <property type="evidence" value="ECO:0007669"/>
    <property type="project" value="TreeGrafter"/>
</dbReference>